<keyword evidence="6" id="KW-0472">Membrane</keyword>
<sequence>MMVIESTFDKRCMAIEPPAELSFMTASMSIILILTNIPGNILIILAVVLNPNRNLRTSFNWLVVNLAAADLIVGFITEPLSVYYHIKEGLKKNRVPEEFKTIHMVYFISCTSSVLSLISLAVERYLAVRKPNTYRTEVTNKRIVLTIVTIWLISLSLPNIYLDVGFTTYAFIFANTSIVVAVLIISITYTLMRRKVNKIRSESARKITTASISAEAIKNPLQFQSLSVVITKRDSPNAITQNRQLLEARATAPSTSTDANNLPSHDQNQLPTVNTSQSSSNAITNSGQLLETKVTKMFLIVLIALLCCYGPSTIMMYFINFCDDCSCITLHWFRDVHILFTLMNSSINFLCYALRSTRFRNAFVKLLRINRS</sequence>
<dbReference type="Proteomes" id="UP001152795">
    <property type="component" value="Unassembled WGS sequence"/>
</dbReference>
<keyword evidence="3 10" id="KW-0812">Transmembrane</keyword>
<evidence type="ECO:0000256" key="10">
    <source>
        <dbReference type="RuleBase" id="RU000688"/>
    </source>
</evidence>
<evidence type="ECO:0000256" key="2">
    <source>
        <dbReference type="ARBA" id="ARBA00022475"/>
    </source>
</evidence>
<accession>A0A7D9D857</accession>
<dbReference type="InterPro" id="IPR000276">
    <property type="entry name" value="GPCR_Rhodpsn"/>
</dbReference>
<dbReference type="GO" id="GO:0004993">
    <property type="term" value="F:G protein-coupled serotonin receptor activity"/>
    <property type="evidence" value="ECO:0007669"/>
    <property type="project" value="UniProtKB-ARBA"/>
</dbReference>
<dbReference type="GO" id="GO:0005886">
    <property type="term" value="C:plasma membrane"/>
    <property type="evidence" value="ECO:0007669"/>
    <property type="project" value="UniProtKB-SubCell"/>
</dbReference>
<comment type="subcellular location">
    <subcellularLocation>
        <location evidence="1">Cell membrane</location>
        <topology evidence="1">Multi-pass membrane protein</topology>
    </subcellularLocation>
</comment>
<evidence type="ECO:0000256" key="9">
    <source>
        <dbReference type="ARBA" id="ARBA00023224"/>
    </source>
</evidence>
<dbReference type="PROSITE" id="PS00237">
    <property type="entry name" value="G_PROTEIN_RECEP_F1_1"/>
    <property type="match status" value="1"/>
</dbReference>
<dbReference type="GO" id="GO:0071880">
    <property type="term" value="P:adenylate cyclase-activating adrenergic receptor signaling pathway"/>
    <property type="evidence" value="ECO:0007669"/>
    <property type="project" value="TreeGrafter"/>
</dbReference>
<evidence type="ECO:0000313" key="12">
    <source>
        <dbReference type="Proteomes" id="UP001152795"/>
    </source>
</evidence>
<dbReference type="PRINTS" id="PR00237">
    <property type="entry name" value="GPCRRHODOPSN"/>
</dbReference>
<reference evidence="11" key="1">
    <citation type="submission" date="2020-04" db="EMBL/GenBank/DDBJ databases">
        <authorList>
            <person name="Alioto T."/>
            <person name="Alioto T."/>
            <person name="Gomez Garrido J."/>
        </authorList>
    </citation>
    <scope>NUCLEOTIDE SEQUENCE</scope>
    <source>
        <strain evidence="11">A484AB</strain>
    </source>
</reference>
<comment type="caution">
    <text evidence="11">The sequence shown here is derived from an EMBL/GenBank/DDBJ whole genome shotgun (WGS) entry which is preliminary data.</text>
</comment>
<dbReference type="PANTHER" id="PTHR24248:SF199">
    <property type="entry name" value="IP13425P-RELATED"/>
    <property type="match status" value="1"/>
</dbReference>
<evidence type="ECO:0000313" key="11">
    <source>
        <dbReference type="EMBL" id="CAB3978173.1"/>
    </source>
</evidence>
<keyword evidence="7" id="KW-1015">Disulfide bond</keyword>
<evidence type="ECO:0000256" key="5">
    <source>
        <dbReference type="ARBA" id="ARBA00023040"/>
    </source>
</evidence>
<keyword evidence="8 10" id="KW-0675">Receptor</keyword>
<evidence type="ECO:0000256" key="8">
    <source>
        <dbReference type="ARBA" id="ARBA00023170"/>
    </source>
</evidence>
<dbReference type="PROSITE" id="PS50262">
    <property type="entry name" value="G_PROTEIN_RECEP_F1_2"/>
    <property type="match status" value="1"/>
</dbReference>
<protein>
    <submittedName>
        <fullName evidence="11">Adrenocorticotropic hormone receptor-like</fullName>
    </submittedName>
</protein>
<comment type="similarity">
    <text evidence="10">Belongs to the G-protein coupled receptor 1 family.</text>
</comment>
<gene>
    <name evidence="11" type="ORF">PACLA_8A044447</name>
</gene>
<organism evidence="11 12">
    <name type="scientific">Paramuricea clavata</name>
    <name type="common">Red gorgonian</name>
    <name type="synonym">Violescent sea-whip</name>
    <dbReference type="NCBI Taxonomy" id="317549"/>
    <lineage>
        <taxon>Eukaryota</taxon>
        <taxon>Metazoa</taxon>
        <taxon>Cnidaria</taxon>
        <taxon>Anthozoa</taxon>
        <taxon>Octocorallia</taxon>
        <taxon>Malacalcyonacea</taxon>
        <taxon>Plexauridae</taxon>
        <taxon>Paramuricea</taxon>
    </lineage>
</organism>
<evidence type="ECO:0000256" key="1">
    <source>
        <dbReference type="ARBA" id="ARBA00004651"/>
    </source>
</evidence>
<keyword evidence="2" id="KW-1003">Cell membrane</keyword>
<dbReference type="SUPFAM" id="SSF81321">
    <property type="entry name" value="Family A G protein-coupled receptor-like"/>
    <property type="match status" value="1"/>
</dbReference>
<keyword evidence="5 10" id="KW-0297">G-protein coupled receptor</keyword>
<keyword evidence="12" id="KW-1185">Reference proteome</keyword>
<dbReference type="CDD" id="cd00637">
    <property type="entry name" value="7tm_classA_rhodopsin-like"/>
    <property type="match status" value="1"/>
</dbReference>
<dbReference type="GO" id="GO:0043410">
    <property type="term" value="P:positive regulation of MAPK cascade"/>
    <property type="evidence" value="ECO:0007669"/>
    <property type="project" value="TreeGrafter"/>
</dbReference>
<dbReference type="InterPro" id="IPR017452">
    <property type="entry name" value="GPCR_Rhodpsn_7TM"/>
</dbReference>
<evidence type="ECO:0000256" key="4">
    <source>
        <dbReference type="ARBA" id="ARBA00022989"/>
    </source>
</evidence>
<dbReference type="OrthoDB" id="5976507at2759"/>
<evidence type="ECO:0000256" key="6">
    <source>
        <dbReference type="ARBA" id="ARBA00023136"/>
    </source>
</evidence>
<evidence type="ECO:0000256" key="7">
    <source>
        <dbReference type="ARBA" id="ARBA00023157"/>
    </source>
</evidence>
<keyword evidence="4" id="KW-1133">Transmembrane helix</keyword>
<dbReference type="Gene3D" id="1.20.1070.10">
    <property type="entry name" value="Rhodopsin 7-helix transmembrane proteins"/>
    <property type="match status" value="1"/>
</dbReference>
<dbReference type="EMBL" id="CACRXK020000094">
    <property type="protein sequence ID" value="CAB3978173.1"/>
    <property type="molecule type" value="Genomic_DNA"/>
</dbReference>
<name>A0A7D9D857_PARCT</name>
<dbReference type="PANTHER" id="PTHR24248">
    <property type="entry name" value="ADRENERGIC RECEPTOR-RELATED G-PROTEIN COUPLED RECEPTOR"/>
    <property type="match status" value="1"/>
</dbReference>
<dbReference type="Pfam" id="PF00001">
    <property type="entry name" value="7tm_1"/>
    <property type="match status" value="1"/>
</dbReference>
<evidence type="ECO:0000256" key="3">
    <source>
        <dbReference type="ARBA" id="ARBA00022692"/>
    </source>
</evidence>
<dbReference type="SMART" id="SM01381">
    <property type="entry name" value="7TM_GPCR_Srsx"/>
    <property type="match status" value="1"/>
</dbReference>
<keyword evidence="9 10" id="KW-0807">Transducer</keyword>
<dbReference type="AlphaFoldDB" id="A0A7D9D857"/>
<proteinExistence type="inferred from homology"/>